<comment type="catalytic activity">
    <reaction evidence="7">
        <text>L-cysteinyl-[prolipoprotein] + a 1,2-diacyl-sn-glycero-3-phospho-(1'-sn-glycerol) = an S-1,2-diacyl-sn-glyceryl-L-cysteinyl-[prolipoprotein] + sn-glycerol 1-phosphate + H(+)</text>
        <dbReference type="Rhea" id="RHEA:56712"/>
        <dbReference type="Rhea" id="RHEA-COMP:14679"/>
        <dbReference type="Rhea" id="RHEA-COMP:14680"/>
        <dbReference type="ChEBI" id="CHEBI:15378"/>
        <dbReference type="ChEBI" id="CHEBI:29950"/>
        <dbReference type="ChEBI" id="CHEBI:57685"/>
        <dbReference type="ChEBI" id="CHEBI:64716"/>
        <dbReference type="ChEBI" id="CHEBI:140658"/>
        <dbReference type="EC" id="2.5.1.145"/>
    </reaction>
</comment>
<evidence type="ECO:0000256" key="4">
    <source>
        <dbReference type="ARBA" id="ARBA00022692"/>
    </source>
</evidence>
<feature type="binding site" evidence="7">
    <location>
        <position position="130"/>
    </location>
    <ligand>
        <name>a 1,2-diacyl-sn-glycero-3-phospho-(1'-sn-glycerol)</name>
        <dbReference type="ChEBI" id="CHEBI:64716"/>
    </ligand>
</feature>
<keyword evidence="9" id="KW-1185">Reference proteome</keyword>
<feature type="transmembrane region" description="Helical" evidence="7">
    <location>
        <begin position="47"/>
        <end position="69"/>
    </location>
</feature>
<dbReference type="GO" id="GO:0008961">
    <property type="term" value="F:phosphatidylglycerol-prolipoprotein diacylglyceryl transferase activity"/>
    <property type="evidence" value="ECO:0007669"/>
    <property type="project" value="UniProtKB-EC"/>
</dbReference>
<proteinExistence type="inferred from homology"/>
<protein>
    <recommendedName>
        <fullName evidence="7">Phosphatidylglycerol--prolipoprotein diacylglyceryl transferase</fullName>
        <ecNumber evidence="7">2.5.1.145</ecNumber>
    </recommendedName>
</protein>
<keyword evidence="6 7" id="KW-0472">Membrane</keyword>
<evidence type="ECO:0000313" key="9">
    <source>
        <dbReference type="Proteomes" id="UP001596105"/>
    </source>
</evidence>
<dbReference type="Pfam" id="PF01790">
    <property type="entry name" value="LGT"/>
    <property type="match status" value="1"/>
</dbReference>
<keyword evidence="4 7" id="KW-0812">Transmembrane</keyword>
<comment type="subcellular location">
    <subcellularLocation>
        <location evidence="7">Cell membrane</location>
        <topology evidence="7">Multi-pass membrane protein</topology>
    </subcellularLocation>
</comment>
<keyword evidence="2 7" id="KW-1003">Cell membrane</keyword>
<evidence type="ECO:0000256" key="1">
    <source>
        <dbReference type="ARBA" id="ARBA00007150"/>
    </source>
</evidence>
<comment type="function">
    <text evidence="7">Catalyzes the transfer of the diacylglyceryl group from phosphatidylglycerol to the sulfhydryl group of the N-terminal cysteine of a prolipoprotein, the first step in the formation of mature lipoproteins.</text>
</comment>
<evidence type="ECO:0000256" key="2">
    <source>
        <dbReference type="ARBA" id="ARBA00022475"/>
    </source>
</evidence>
<evidence type="ECO:0000256" key="5">
    <source>
        <dbReference type="ARBA" id="ARBA00022989"/>
    </source>
</evidence>
<dbReference type="EC" id="2.5.1.145" evidence="7"/>
<feature type="transmembrane region" description="Helical" evidence="7">
    <location>
        <begin position="229"/>
        <end position="249"/>
    </location>
</feature>
<dbReference type="PANTHER" id="PTHR30589:SF0">
    <property type="entry name" value="PHOSPHATIDYLGLYCEROL--PROLIPOPROTEIN DIACYLGLYCERYL TRANSFERASE"/>
    <property type="match status" value="1"/>
</dbReference>
<comment type="pathway">
    <text evidence="7">Protein modification; lipoprotein biosynthesis (diacylglyceryl transfer).</text>
</comment>
<evidence type="ECO:0000256" key="7">
    <source>
        <dbReference type="HAMAP-Rule" id="MF_01147"/>
    </source>
</evidence>
<dbReference type="NCBIfam" id="TIGR00544">
    <property type="entry name" value="lgt"/>
    <property type="match status" value="1"/>
</dbReference>
<dbReference type="InterPro" id="IPR001640">
    <property type="entry name" value="Lgt"/>
</dbReference>
<dbReference type="RefSeq" id="WP_209748097.1">
    <property type="nucleotide sequence ID" value="NZ_JBHSMH010000082.1"/>
</dbReference>
<dbReference type="EMBL" id="JBHSMH010000082">
    <property type="protein sequence ID" value="MFC5470998.1"/>
    <property type="molecule type" value="Genomic_DNA"/>
</dbReference>
<gene>
    <name evidence="7 8" type="primary">lgt</name>
    <name evidence="8" type="ORF">ACFPPD_20120</name>
</gene>
<evidence type="ECO:0000313" key="8">
    <source>
        <dbReference type="EMBL" id="MFC5470998.1"/>
    </source>
</evidence>
<comment type="caution">
    <text evidence="8">The sequence shown here is derived from an EMBL/GenBank/DDBJ whole genome shotgun (WGS) entry which is preliminary data.</text>
</comment>
<dbReference type="HAMAP" id="MF_01147">
    <property type="entry name" value="Lgt"/>
    <property type="match status" value="1"/>
</dbReference>
<sequence>MRVVLFTIGDFHVHSYGVVVALAVLLALGVASHLAAGTPYREHITNIVPYMFVGAILSARIWHVFFFQWDYYSKHLSEIVYIWNGGIAIQGALIGGFIAMIIYTKKHRLSFWKLADMLAPAIVLGQSVGRIACFLNGDAYGSPTGSGFGIVYPEGSMAYDVYGSQPLWPAEIWEGQWDLIVFVLLLLSKNRKWAAGILFLAYNILYSFGRFNLEWLRGDSPRYAFHWTAGQWTSFSVIAVSLCLIVFLVMRDRKKTRILVQ</sequence>
<reference evidence="9" key="1">
    <citation type="journal article" date="2019" name="Int. J. Syst. Evol. Microbiol.">
        <title>The Global Catalogue of Microorganisms (GCM) 10K type strain sequencing project: providing services to taxonomists for standard genome sequencing and annotation.</title>
        <authorList>
            <consortium name="The Broad Institute Genomics Platform"/>
            <consortium name="The Broad Institute Genome Sequencing Center for Infectious Disease"/>
            <person name="Wu L."/>
            <person name="Ma J."/>
        </authorList>
    </citation>
    <scope>NUCLEOTIDE SEQUENCE [LARGE SCALE GENOMIC DNA]</scope>
    <source>
        <strain evidence="9">CCUG 57113</strain>
    </source>
</reference>
<dbReference type="Proteomes" id="UP001596105">
    <property type="component" value="Unassembled WGS sequence"/>
</dbReference>
<name>A0ABW0LYR7_9BACL</name>
<keyword evidence="3 7" id="KW-0808">Transferase</keyword>
<keyword evidence="5 7" id="KW-1133">Transmembrane helix</keyword>
<dbReference type="PANTHER" id="PTHR30589">
    <property type="entry name" value="PROLIPOPROTEIN DIACYLGLYCERYL TRANSFERASE"/>
    <property type="match status" value="1"/>
</dbReference>
<evidence type="ECO:0000256" key="3">
    <source>
        <dbReference type="ARBA" id="ARBA00022679"/>
    </source>
</evidence>
<comment type="similarity">
    <text evidence="1 7">Belongs to the Lgt family.</text>
</comment>
<feature type="transmembrane region" description="Helical" evidence="7">
    <location>
        <begin position="193"/>
        <end position="209"/>
    </location>
</feature>
<feature type="transmembrane region" description="Helical" evidence="7">
    <location>
        <begin position="81"/>
        <end position="103"/>
    </location>
</feature>
<feature type="transmembrane region" description="Helical" evidence="7">
    <location>
        <begin position="15"/>
        <end position="35"/>
    </location>
</feature>
<organism evidence="8 9">
    <name type="scientific">Cohnella suwonensis</name>
    <dbReference type="NCBI Taxonomy" id="696072"/>
    <lineage>
        <taxon>Bacteria</taxon>
        <taxon>Bacillati</taxon>
        <taxon>Bacillota</taxon>
        <taxon>Bacilli</taxon>
        <taxon>Bacillales</taxon>
        <taxon>Paenibacillaceae</taxon>
        <taxon>Cohnella</taxon>
    </lineage>
</organism>
<accession>A0ABW0LYR7</accession>
<evidence type="ECO:0000256" key="6">
    <source>
        <dbReference type="ARBA" id="ARBA00023136"/>
    </source>
</evidence>